<dbReference type="Gene3D" id="3.40.309.10">
    <property type="entry name" value="Aldehyde Dehydrogenase, Chain A, domain 2"/>
    <property type="match status" value="1"/>
</dbReference>
<dbReference type="InterPro" id="IPR015590">
    <property type="entry name" value="Aldehyde_DH_dom"/>
</dbReference>
<dbReference type="EMBL" id="JAIFTL010000251">
    <property type="protein sequence ID" value="KAG9320865.1"/>
    <property type="molecule type" value="Genomic_DNA"/>
</dbReference>
<evidence type="ECO:0000256" key="1">
    <source>
        <dbReference type="ARBA" id="ARBA00009986"/>
    </source>
</evidence>
<evidence type="ECO:0000256" key="3">
    <source>
        <dbReference type="ARBA" id="ARBA00023027"/>
    </source>
</evidence>
<dbReference type="Gene3D" id="3.40.605.10">
    <property type="entry name" value="Aldehyde Dehydrogenase, Chain A, domain 1"/>
    <property type="match status" value="1"/>
</dbReference>
<dbReference type="FunFam" id="3.40.605.10:FF:000004">
    <property type="entry name" value="Aldehyde dehydrogenase"/>
    <property type="match status" value="1"/>
</dbReference>
<evidence type="ECO:0000256" key="7">
    <source>
        <dbReference type="RuleBase" id="RU003345"/>
    </source>
</evidence>
<evidence type="ECO:0000313" key="10">
    <source>
        <dbReference type="Proteomes" id="UP000717515"/>
    </source>
</evidence>
<dbReference type="SUPFAM" id="SSF53720">
    <property type="entry name" value="ALDH-like"/>
    <property type="match status" value="1"/>
</dbReference>
<evidence type="ECO:0000256" key="2">
    <source>
        <dbReference type="ARBA" id="ARBA00023002"/>
    </source>
</evidence>
<name>A0A9P8A111_MORAP</name>
<dbReference type="InterPro" id="IPR029510">
    <property type="entry name" value="Ald_DH_CS_GLU"/>
</dbReference>
<dbReference type="InterPro" id="IPR016162">
    <property type="entry name" value="Ald_DH_N"/>
</dbReference>
<dbReference type="FunFam" id="3.40.309.10:FF:000003">
    <property type="entry name" value="Aldehyde dehydrogenase"/>
    <property type="match status" value="1"/>
</dbReference>
<gene>
    <name evidence="9" type="ORF">KVV02_000059</name>
</gene>
<dbReference type="PIRSF" id="PIRSF036492">
    <property type="entry name" value="ALDH"/>
    <property type="match status" value="1"/>
</dbReference>
<dbReference type="GO" id="GO:0004029">
    <property type="term" value="F:aldehyde dehydrogenase (NAD+) activity"/>
    <property type="evidence" value="ECO:0007669"/>
    <property type="project" value="TreeGrafter"/>
</dbReference>
<comment type="caution">
    <text evidence="9">The sequence shown here is derived from an EMBL/GenBank/DDBJ whole genome shotgun (WGS) entry which is preliminary data.</text>
</comment>
<feature type="domain" description="Aldehyde dehydrogenase" evidence="8">
    <location>
        <begin position="12"/>
        <end position="447"/>
    </location>
</feature>
<evidence type="ECO:0000256" key="6">
    <source>
        <dbReference type="PROSITE-ProRule" id="PRU10007"/>
    </source>
</evidence>
<sequence>MSSISRMATKDLEYSNEADIALAFRTSQMTFKSGYTRPTTFRRRQLEQLWQLVDDSVDRLCEALYHDLRKPRFEAEAMELLVLKQEINDALLHLDEWVKDERTKPSLINRFGSICLKRKEPKGTVLIIGAWNYPLSLAFAPLIGAIAAGCTAVIKPSELAPSTAKAISELLPQYLDNNAFHVINGSAQETTRLLAQKWDHIFYTGNGVVAKIIMKAAAKHLTSLTLELGGKSPVVIDENTNMTVAAKRVVFGKMMNAGQTCVAPDYVLITAKAEAKFIAALKEGLLTMFGENPQTSEDFGRIVNDRHFKRLHTMLTGGKSRDIVIGGQTDENDLYIAPTVIANVERDDILMQDEIFGPLLPLVRVIDVDDAIEFINSMDEPLALYIFSSNKKLIKKVLDSTRSGGVVVNDTMMHVSERTLPFGGIGPSGMGNYHGEHSFLAFTHIRSTMIKDMNPLSEAAMSLRYAPYNSTKIMFAKLALERVPEFKRGFIAKHLKWIVLVLVFGIAYHRRRRIA</sequence>
<dbReference type="Proteomes" id="UP000717515">
    <property type="component" value="Unassembled WGS sequence"/>
</dbReference>
<dbReference type="Pfam" id="PF00171">
    <property type="entry name" value="Aldedh"/>
    <property type="match status" value="1"/>
</dbReference>
<dbReference type="InterPro" id="IPR016161">
    <property type="entry name" value="Ald_DH/histidinol_DH"/>
</dbReference>
<accession>A0A9P8A111</accession>
<dbReference type="AlphaFoldDB" id="A0A9P8A111"/>
<reference evidence="9" key="1">
    <citation type="submission" date="2021-07" db="EMBL/GenBank/DDBJ databases">
        <title>Draft genome of Mortierella alpina, strain LL118, isolated from an aspen leaf litter sample.</title>
        <authorList>
            <person name="Yang S."/>
            <person name="Vinatzer B.A."/>
        </authorList>
    </citation>
    <scope>NUCLEOTIDE SEQUENCE</scope>
    <source>
        <strain evidence="9">LL118</strain>
    </source>
</reference>
<dbReference type="PANTHER" id="PTHR43570">
    <property type="entry name" value="ALDEHYDE DEHYDROGENASE"/>
    <property type="match status" value="1"/>
</dbReference>
<evidence type="ECO:0000259" key="8">
    <source>
        <dbReference type="Pfam" id="PF00171"/>
    </source>
</evidence>
<feature type="active site" evidence="5">
    <location>
        <position position="261"/>
    </location>
</feature>
<evidence type="ECO:0000313" key="9">
    <source>
        <dbReference type="EMBL" id="KAG9320865.1"/>
    </source>
</evidence>
<comment type="similarity">
    <text evidence="1 4 7">Belongs to the aldehyde dehydrogenase family.</text>
</comment>
<dbReference type="InterPro" id="IPR012394">
    <property type="entry name" value="Aldehyde_DH_NAD(P)"/>
</dbReference>
<dbReference type="PANTHER" id="PTHR43570:SF16">
    <property type="entry name" value="ALDEHYDE DEHYDROGENASE TYPE III, ISOFORM Q"/>
    <property type="match status" value="1"/>
</dbReference>
<dbReference type="GO" id="GO:0006081">
    <property type="term" value="P:aldehyde metabolic process"/>
    <property type="evidence" value="ECO:0007669"/>
    <property type="project" value="InterPro"/>
</dbReference>
<organism evidence="9 10">
    <name type="scientific">Mortierella alpina</name>
    <name type="common">Oleaginous fungus</name>
    <name type="synonym">Mortierella renispora</name>
    <dbReference type="NCBI Taxonomy" id="64518"/>
    <lineage>
        <taxon>Eukaryota</taxon>
        <taxon>Fungi</taxon>
        <taxon>Fungi incertae sedis</taxon>
        <taxon>Mucoromycota</taxon>
        <taxon>Mortierellomycotina</taxon>
        <taxon>Mortierellomycetes</taxon>
        <taxon>Mortierellales</taxon>
        <taxon>Mortierellaceae</taxon>
        <taxon>Mortierella</taxon>
    </lineage>
</organism>
<evidence type="ECO:0000256" key="5">
    <source>
        <dbReference type="PIRSR" id="PIRSR036492-1"/>
    </source>
</evidence>
<evidence type="ECO:0000256" key="4">
    <source>
        <dbReference type="PIRNR" id="PIRNR036492"/>
    </source>
</evidence>
<dbReference type="GO" id="GO:0005737">
    <property type="term" value="C:cytoplasm"/>
    <property type="evidence" value="ECO:0007669"/>
    <property type="project" value="TreeGrafter"/>
</dbReference>
<proteinExistence type="inferred from homology"/>
<dbReference type="PROSITE" id="PS00687">
    <property type="entry name" value="ALDEHYDE_DEHYDR_GLU"/>
    <property type="match status" value="1"/>
</dbReference>
<protein>
    <recommendedName>
        <fullName evidence="4">Aldehyde dehydrogenase</fullName>
    </recommendedName>
</protein>
<dbReference type="InterPro" id="IPR016163">
    <property type="entry name" value="Ald_DH_C"/>
</dbReference>
<keyword evidence="2 4" id="KW-0560">Oxidoreductase</keyword>
<feature type="active site" evidence="5 6">
    <location>
        <position position="227"/>
    </location>
</feature>
<keyword evidence="3" id="KW-0520">NAD</keyword>